<organism evidence="1 2">
    <name type="scientific">Vineibacter terrae</name>
    <dbReference type="NCBI Taxonomy" id="2586908"/>
    <lineage>
        <taxon>Bacteria</taxon>
        <taxon>Pseudomonadati</taxon>
        <taxon>Pseudomonadota</taxon>
        <taxon>Alphaproteobacteria</taxon>
        <taxon>Hyphomicrobiales</taxon>
        <taxon>Vineibacter</taxon>
    </lineage>
</organism>
<proteinExistence type="predicted"/>
<dbReference type="AlphaFoldDB" id="A0A5C8P915"/>
<comment type="caution">
    <text evidence="1">The sequence shown here is derived from an EMBL/GenBank/DDBJ whole genome shotgun (WGS) entry which is preliminary data.</text>
</comment>
<protein>
    <submittedName>
        <fullName evidence="1">Uncharacterized protein</fullName>
    </submittedName>
</protein>
<reference evidence="1 2" key="1">
    <citation type="submission" date="2019-06" db="EMBL/GenBank/DDBJ databases">
        <title>New taxonomy in bacterial strain CC-CFT640, isolated from vineyard.</title>
        <authorList>
            <person name="Lin S.-Y."/>
            <person name="Tsai C.-F."/>
            <person name="Young C.-C."/>
        </authorList>
    </citation>
    <scope>NUCLEOTIDE SEQUENCE [LARGE SCALE GENOMIC DNA]</scope>
    <source>
        <strain evidence="1 2">CC-CFT640</strain>
    </source>
</reference>
<dbReference type="EMBL" id="VDUZ01000065">
    <property type="protein sequence ID" value="TXL70151.1"/>
    <property type="molecule type" value="Genomic_DNA"/>
</dbReference>
<evidence type="ECO:0000313" key="2">
    <source>
        <dbReference type="Proteomes" id="UP000321638"/>
    </source>
</evidence>
<keyword evidence="2" id="KW-1185">Reference proteome</keyword>
<dbReference type="Proteomes" id="UP000321638">
    <property type="component" value="Unassembled WGS sequence"/>
</dbReference>
<accession>A0A5C8P915</accession>
<dbReference type="OrthoDB" id="7595854at2"/>
<sequence>MPTLPPKAAYVVRQRQTRQHHCHWPGCTRQVPPAMWGCREHWYRLPKPLRDRIWRAYRPGQEADQRPSREYLEAARDVQAWIAENTTKELPL</sequence>
<gene>
    <name evidence="1" type="ORF">FHP25_36065</name>
</gene>
<name>A0A5C8P915_9HYPH</name>
<evidence type="ECO:0000313" key="1">
    <source>
        <dbReference type="EMBL" id="TXL70151.1"/>
    </source>
</evidence>